<gene>
    <name evidence="3" type="ORF">A3K91_1143</name>
</gene>
<dbReference type="Gene3D" id="3.40.50.2000">
    <property type="entry name" value="Glycogen Phosphorylase B"/>
    <property type="match status" value="2"/>
</dbReference>
<keyword evidence="4" id="KW-1185">Reference proteome</keyword>
<evidence type="ECO:0000259" key="2">
    <source>
        <dbReference type="Pfam" id="PF13439"/>
    </source>
</evidence>
<protein>
    <submittedName>
        <fullName evidence="3">Glycosyl transferase family 1</fullName>
    </submittedName>
</protein>
<feature type="domain" description="Glycosyltransferase subfamily 4-like N-terminal" evidence="2">
    <location>
        <begin position="18"/>
        <end position="181"/>
    </location>
</feature>
<reference evidence="3 4" key="1">
    <citation type="submission" date="2016-03" db="EMBL/GenBank/DDBJ databases">
        <title>Genome sequencing of Psychrobacter alimentarius PAMC 27889.</title>
        <authorList>
            <person name="Lee J."/>
            <person name="Kim O.-S."/>
        </authorList>
    </citation>
    <scope>NUCLEOTIDE SEQUENCE [LARGE SCALE GENOMIC DNA]</scope>
    <source>
        <strain evidence="3 4">PAMC 27889</strain>
    </source>
</reference>
<proteinExistence type="predicted"/>
<dbReference type="InterPro" id="IPR001296">
    <property type="entry name" value="Glyco_trans_1"/>
</dbReference>
<name>A0ABN4N3A3_9GAMM</name>
<dbReference type="InterPro" id="IPR028098">
    <property type="entry name" value="Glyco_trans_4-like_N"/>
</dbReference>
<evidence type="ECO:0000259" key="1">
    <source>
        <dbReference type="Pfam" id="PF00534"/>
    </source>
</evidence>
<dbReference type="RefSeq" id="WP_062844403.1">
    <property type="nucleotide sequence ID" value="NZ_CP014945.1"/>
</dbReference>
<dbReference type="GeneID" id="33058878"/>
<dbReference type="Pfam" id="PF13439">
    <property type="entry name" value="Glyco_transf_4"/>
    <property type="match status" value="1"/>
</dbReference>
<keyword evidence="3" id="KW-0808">Transferase</keyword>
<dbReference type="GO" id="GO:0016740">
    <property type="term" value="F:transferase activity"/>
    <property type="evidence" value="ECO:0007669"/>
    <property type="project" value="UniProtKB-KW"/>
</dbReference>
<organism evidence="3 4">
    <name type="scientific">Psychrobacter alimentarius</name>
    <dbReference type="NCBI Taxonomy" id="261164"/>
    <lineage>
        <taxon>Bacteria</taxon>
        <taxon>Pseudomonadati</taxon>
        <taxon>Pseudomonadota</taxon>
        <taxon>Gammaproteobacteria</taxon>
        <taxon>Moraxellales</taxon>
        <taxon>Moraxellaceae</taxon>
        <taxon>Psychrobacter</taxon>
    </lineage>
</organism>
<sequence>MKQHKKIVVLVINCLQGGGAERVVLTLGQGFYELGYEVHILRFKPLVEYDLGPNLNYHVLRFKPYKLIPGSERRDRIFARAVDKYVSQNIGQPDIVLSNLDRADSILSNSKLPNIFYVIHNTVSLLYKFNKTSAADDLKSKMINIYSKHPCICVSKGAEKDFIKSFGDITPTIAIHNPIDRDGIKKQADAFVPDYQNYIIHVGSFKDAKRHDLLVKAYAQTDQSMPLLLLGQGKHKSETEQLVKELNLEEKVVFLGFCENPFPYIKNAQFKILTSDWEGFALVIAEALVLGTPVISTNCPSGPSELLPENNLMPMGDIDAIAEKMRQAMNNPQKFHASFDEKLLPAQIAAEYVGFAHSVNTKS</sequence>
<dbReference type="PANTHER" id="PTHR12526:SF638">
    <property type="entry name" value="SPORE COAT PROTEIN SA"/>
    <property type="match status" value="1"/>
</dbReference>
<dbReference type="Pfam" id="PF00534">
    <property type="entry name" value="Glycos_transf_1"/>
    <property type="match status" value="1"/>
</dbReference>
<dbReference type="Proteomes" id="UP000076104">
    <property type="component" value="Chromosome"/>
</dbReference>
<dbReference type="SUPFAM" id="SSF53756">
    <property type="entry name" value="UDP-Glycosyltransferase/glycogen phosphorylase"/>
    <property type="match status" value="1"/>
</dbReference>
<evidence type="ECO:0000313" key="3">
    <source>
        <dbReference type="EMBL" id="AMT96749.1"/>
    </source>
</evidence>
<feature type="domain" description="Glycosyl transferase family 1" evidence="1">
    <location>
        <begin position="192"/>
        <end position="339"/>
    </location>
</feature>
<dbReference type="PANTHER" id="PTHR12526">
    <property type="entry name" value="GLYCOSYLTRANSFERASE"/>
    <property type="match status" value="1"/>
</dbReference>
<evidence type="ECO:0000313" key="4">
    <source>
        <dbReference type="Proteomes" id="UP000076104"/>
    </source>
</evidence>
<accession>A0ABN4N3A3</accession>
<dbReference type="CDD" id="cd03811">
    <property type="entry name" value="GT4_GT28_WabH-like"/>
    <property type="match status" value="1"/>
</dbReference>
<dbReference type="EMBL" id="CP014945">
    <property type="protein sequence ID" value="AMT96749.1"/>
    <property type="molecule type" value="Genomic_DNA"/>
</dbReference>